<feature type="domain" description="RecJ OB" evidence="8">
    <location>
        <begin position="452"/>
        <end position="560"/>
    </location>
</feature>
<dbReference type="Proteomes" id="UP000280091">
    <property type="component" value="Unassembled WGS sequence"/>
</dbReference>
<comment type="caution">
    <text evidence="9">The sequence shown here is derived from an EMBL/GenBank/DDBJ whole genome shotgun (WGS) entry which is preliminary data.</text>
</comment>
<dbReference type="InterPro" id="IPR038763">
    <property type="entry name" value="DHH_sf"/>
</dbReference>
<dbReference type="GO" id="GO:0008409">
    <property type="term" value="F:5'-3' exonuclease activity"/>
    <property type="evidence" value="ECO:0007669"/>
    <property type="project" value="InterPro"/>
</dbReference>
<evidence type="ECO:0000256" key="4">
    <source>
        <dbReference type="ARBA" id="ARBA00022801"/>
    </source>
</evidence>
<dbReference type="Gene3D" id="3.10.310.30">
    <property type="match status" value="1"/>
</dbReference>
<dbReference type="Pfam" id="PF17768">
    <property type="entry name" value="RecJ_OB"/>
    <property type="match status" value="1"/>
</dbReference>
<dbReference type="Gene3D" id="3.90.1640.30">
    <property type="match status" value="1"/>
</dbReference>
<evidence type="ECO:0000313" key="9">
    <source>
        <dbReference type="EMBL" id="RKS95055.1"/>
    </source>
</evidence>
<dbReference type="PANTHER" id="PTHR30255">
    <property type="entry name" value="SINGLE-STRANDED-DNA-SPECIFIC EXONUCLEASE RECJ"/>
    <property type="match status" value="1"/>
</dbReference>
<gene>
    <name evidence="9" type="ORF">BC952_0701</name>
</gene>
<protein>
    <recommendedName>
        <fullName evidence="2">Single-stranded-DNA-specific exonuclease RecJ</fullName>
    </recommendedName>
</protein>
<dbReference type="Pfam" id="PF01368">
    <property type="entry name" value="DHH"/>
    <property type="match status" value="1"/>
</dbReference>
<dbReference type="NCBIfam" id="TIGR00644">
    <property type="entry name" value="recJ"/>
    <property type="match status" value="1"/>
</dbReference>
<dbReference type="RefSeq" id="WP_121364239.1">
    <property type="nucleotide sequence ID" value="NZ_RBXA01000001.1"/>
</dbReference>
<evidence type="ECO:0000256" key="3">
    <source>
        <dbReference type="ARBA" id="ARBA00022722"/>
    </source>
</evidence>
<reference evidence="9 10" key="1">
    <citation type="submission" date="2018-10" db="EMBL/GenBank/DDBJ databases">
        <title>Genomic Encyclopedia of Archaeal and Bacterial Type Strains, Phase II (KMG-II): from individual species to whole genera.</title>
        <authorList>
            <person name="Goeker M."/>
        </authorList>
    </citation>
    <scope>NUCLEOTIDE SEQUENCE [LARGE SCALE GENOMIC DNA]</scope>
    <source>
        <strain evidence="9 10">DSM 15094</strain>
    </source>
</reference>
<dbReference type="GO" id="GO:0006310">
    <property type="term" value="P:DNA recombination"/>
    <property type="evidence" value="ECO:0007669"/>
    <property type="project" value="InterPro"/>
</dbReference>
<name>A0A495S5H8_9FLAO</name>
<comment type="similarity">
    <text evidence="1">Belongs to the RecJ family.</text>
</comment>
<feature type="domain" description="DHHA1" evidence="7">
    <location>
        <begin position="348"/>
        <end position="437"/>
    </location>
</feature>
<evidence type="ECO:0000313" key="10">
    <source>
        <dbReference type="Proteomes" id="UP000280091"/>
    </source>
</evidence>
<keyword evidence="3" id="KW-0540">Nuclease</keyword>
<feature type="domain" description="DDH" evidence="6">
    <location>
        <begin position="78"/>
        <end position="228"/>
    </location>
</feature>
<sequence length="562" mass="63653">MRWTLKPKPSEETVQHLAKALNVEDFVATLLVQRGIETFEDARRFFRPSLEDLHDPYLMKDMEKAVARIEKAIESEENILVFGDYDVDGTTAVSLVSSYVKTYYPNVATYIPDRYDEGYGISFKGIDFADDNGFSLIIALDCGIKSIDHVGYAKAKNIDFIICDHHRPGEFLPEAVAILDPKRDDCSYPYDELCGCGIGFKLIQALGQNRNETIDDLIPYLDLVSAAIAADIVPMTGENRVLAYFGLQVINTNPRPGIKAIIHQIKKQTLDITDVVFIIAPRINAAGRIKHGNHAVELLTEFDFEQAQQFASEIEAYNSERKDLDKLITKEALQQIEENNEKKRFTSVVFQEDWHKGVIGIVASRLIETYYRPTLVFTKSGDKYAASARSVKGFDVYNALEACTEHLEQFGGHMYAAGMTLKEENYQIFKDAFEKEVGRTIHPDMLTPEIAVDAEIDFADITPKLIRILKQFEPYGPQNMTPIFLTKNIKDTGYGKPMGQEEEHLKLFVKQNNSEGIAAIGFNLGNKIELTTHQKPFQAVYCIDENEWKGKFSLQLRLRDIK</sequence>
<dbReference type="Pfam" id="PF02272">
    <property type="entry name" value="DHHA1"/>
    <property type="match status" value="1"/>
</dbReference>
<dbReference type="InterPro" id="IPR001667">
    <property type="entry name" value="DDH_dom"/>
</dbReference>
<organism evidence="9 10">
    <name type="scientific">Flavobacterium limicola</name>
    <dbReference type="NCBI Taxonomy" id="180441"/>
    <lineage>
        <taxon>Bacteria</taxon>
        <taxon>Pseudomonadati</taxon>
        <taxon>Bacteroidota</taxon>
        <taxon>Flavobacteriia</taxon>
        <taxon>Flavobacteriales</taxon>
        <taxon>Flavobacteriaceae</taxon>
        <taxon>Flavobacterium</taxon>
    </lineage>
</organism>
<dbReference type="InterPro" id="IPR004610">
    <property type="entry name" value="RecJ"/>
</dbReference>
<accession>A0A495S5H8</accession>
<dbReference type="SUPFAM" id="SSF64182">
    <property type="entry name" value="DHH phosphoesterases"/>
    <property type="match status" value="1"/>
</dbReference>
<keyword evidence="4" id="KW-0378">Hydrolase</keyword>
<evidence type="ECO:0000256" key="1">
    <source>
        <dbReference type="ARBA" id="ARBA00005915"/>
    </source>
</evidence>
<evidence type="ECO:0000259" key="8">
    <source>
        <dbReference type="Pfam" id="PF17768"/>
    </source>
</evidence>
<dbReference type="InterPro" id="IPR003156">
    <property type="entry name" value="DHHA1_dom"/>
</dbReference>
<evidence type="ECO:0000259" key="7">
    <source>
        <dbReference type="Pfam" id="PF02272"/>
    </source>
</evidence>
<keyword evidence="5 9" id="KW-0269">Exonuclease</keyword>
<dbReference type="EMBL" id="RBXA01000001">
    <property type="protein sequence ID" value="RKS95055.1"/>
    <property type="molecule type" value="Genomic_DNA"/>
</dbReference>
<evidence type="ECO:0000256" key="5">
    <source>
        <dbReference type="ARBA" id="ARBA00022839"/>
    </source>
</evidence>
<dbReference type="PANTHER" id="PTHR30255:SF2">
    <property type="entry name" value="SINGLE-STRANDED-DNA-SPECIFIC EXONUCLEASE RECJ"/>
    <property type="match status" value="1"/>
</dbReference>
<evidence type="ECO:0000259" key="6">
    <source>
        <dbReference type="Pfam" id="PF01368"/>
    </source>
</evidence>
<proteinExistence type="inferred from homology"/>
<dbReference type="AlphaFoldDB" id="A0A495S5H8"/>
<dbReference type="InterPro" id="IPR051673">
    <property type="entry name" value="SSDNA_exonuclease_RecJ"/>
</dbReference>
<dbReference type="GO" id="GO:0003676">
    <property type="term" value="F:nucleic acid binding"/>
    <property type="evidence" value="ECO:0007669"/>
    <property type="project" value="InterPro"/>
</dbReference>
<dbReference type="InterPro" id="IPR041122">
    <property type="entry name" value="RecJ_OB"/>
</dbReference>
<keyword evidence="10" id="KW-1185">Reference proteome</keyword>
<dbReference type="GO" id="GO:0006281">
    <property type="term" value="P:DNA repair"/>
    <property type="evidence" value="ECO:0007669"/>
    <property type="project" value="InterPro"/>
</dbReference>
<dbReference type="OrthoDB" id="9809852at2"/>
<evidence type="ECO:0000256" key="2">
    <source>
        <dbReference type="ARBA" id="ARBA00019841"/>
    </source>
</evidence>